<proteinExistence type="inferred from homology"/>
<comment type="similarity">
    <text evidence="1">Belongs to the LysR transcriptional regulatory family.</text>
</comment>
<evidence type="ECO:0000256" key="3">
    <source>
        <dbReference type="ARBA" id="ARBA00023125"/>
    </source>
</evidence>
<evidence type="ECO:0000256" key="4">
    <source>
        <dbReference type="ARBA" id="ARBA00023163"/>
    </source>
</evidence>
<dbReference type="PANTHER" id="PTHR30537:SF72">
    <property type="entry name" value="LYSR FAMILY TRANSCRIPTIONAL REGULATOR"/>
    <property type="match status" value="1"/>
</dbReference>
<keyword evidence="4" id="KW-0804">Transcription</keyword>
<accession>A0A8D5JMU5</accession>
<dbReference type="InterPro" id="IPR000847">
    <property type="entry name" value="LysR_HTH_N"/>
</dbReference>
<dbReference type="EMBL" id="AP024110">
    <property type="protein sequence ID" value="BCM26215.1"/>
    <property type="molecule type" value="Genomic_DNA"/>
</dbReference>
<reference evidence="6" key="1">
    <citation type="journal article" date="2021" name="Arch. Microbiol.">
        <title>Methyloradius palustris gen. nov., sp. nov., a methanol-oxidizing bacterium isolated from snow.</title>
        <authorList>
            <person name="Miyadera T."/>
            <person name="Kojima H."/>
            <person name="Fukui M."/>
        </authorList>
    </citation>
    <scope>NUCLEOTIDE SEQUENCE</scope>
    <source>
        <strain evidence="6">Zm11</strain>
    </source>
</reference>
<dbReference type="PROSITE" id="PS50931">
    <property type="entry name" value="HTH_LYSR"/>
    <property type="match status" value="1"/>
</dbReference>
<keyword evidence="7" id="KW-1185">Reference proteome</keyword>
<organism evidence="6 7">
    <name type="scientific">Methyloradius palustris</name>
    <dbReference type="NCBI Taxonomy" id="2778876"/>
    <lineage>
        <taxon>Bacteria</taxon>
        <taxon>Pseudomonadati</taxon>
        <taxon>Pseudomonadota</taxon>
        <taxon>Betaproteobacteria</taxon>
        <taxon>Nitrosomonadales</taxon>
        <taxon>Methylophilaceae</taxon>
        <taxon>Methyloradius</taxon>
    </lineage>
</organism>
<dbReference type="CDD" id="cd08472">
    <property type="entry name" value="PBP2_CrgA_like_3"/>
    <property type="match status" value="1"/>
</dbReference>
<dbReference type="KEGG" id="mpau:ZMTM_24740"/>
<feature type="domain" description="HTH lysR-type" evidence="5">
    <location>
        <begin position="1"/>
        <end position="59"/>
    </location>
</feature>
<name>A0A8D5JMU5_9PROT</name>
<sequence length="300" mass="33569">MDKLSAMQVFVRVAELASFTKAAEQTGIQKGGISTAIQQLESQMGVRLLHRTTRKVQLTQDGQIFYERCKDLLAEVDEVDAMFQQASTPINGRLRVDMPINIARNLVIPNLPAFMSQHPNLQIELSSTDRRVDIVAEGFDCLIRIGNLADSGLIARPLGHLKLVNCVSPSYIQKYGEPMSIEDLGQHFIVDYAPVLGAKAPAWEYFNGEKYIHLKMKAAITVNSTDTYSAACLAGLGIVQVPYEGVKHYLDSGAMVQILKNYHAEPMPISLIYPHRRHLARRVQVFMDWVAALMDQYVDH</sequence>
<dbReference type="InterPro" id="IPR036390">
    <property type="entry name" value="WH_DNA-bd_sf"/>
</dbReference>
<gene>
    <name evidence="6" type="ORF">ZMTM_24740</name>
</gene>
<evidence type="ECO:0000313" key="6">
    <source>
        <dbReference type="EMBL" id="BCM26215.1"/>
    </source>
</evidence>
<dbReference type="GO" id="GO:0006351">
    <property type="term" value="P:DNA-templated transcription"/>
    <property type="evidence" value="ECO:0007669"/>
    <property type="project" value="TreeGrafter"/>
</dbReference>
<dbReference type="SUPFAM" id="SSF53850">
    <property type="entry name" value="Periplasmic binding protein-like II"/>
    <property type="match status" value="1"/>
</dbReference>
<dbReference type="AlphaFoldDB" id="A0A8D5JMU5"/>
<dbReference type="Gene3D" id="1.10.10.10">
    <property type="entry name" value="Winged helix-like DNA-binding domain superfamily/Winged helix DNA-binding domain"/>
    <property type="match status" value="1"/>
</dbReference>
<keyword evidence="3" id="KW-0238">DNA-binding</keyword>
<keyword evidence="2" id="KW-0805">Transcription regulation</keyword>
<dbReference type="PANTHER" id="PTHR30537">
    <property type="entry name" value="HTH-TYPE TRANSCRIPTIONAL REGULATOR"/>
    <property type="match status" value="1"/>
</dbReference>
<dbReference type="FunFam" id="3.40.190.290:FF:000001">
    <property type="entry name" value="Transcriptional regulator, LysR family"/>
    <property type="match status" value="1"/>
</dbReference>
<dbReference type="Pfam" id="PF03466">
    <property type="entry name" value="LysR_substrate"/>
    <property type="match status" value="1"/>
</dbReference>
<dbReference type="GO" id="GO:0043565">
    <property type="term" value="F:sequence-specific DNA binding"/>
    <property type="evidence" value="ECO:0007669"/>
    <property type="project" value="TreeGrafter"/>
</dbReference>
<dbReference type="Pfam" id="PF00126">
    <property type="entry name" value="HTH_1"/>
    <property type="match status" value="1"/>
</dbReference>
<dbReference type="RefSeq" id="WP_221764229.1">
    <property type="nucleotide sequence ID" value="NZ_AP024110.1"/>
</dbReference>
<dbReference type="Gene3D" id="3.40.190.290">
    <property type="match status" value="1"/>
</dbReference>
<dbReference type="SUPFAM" id="SSF46785">
    <property type="entry name" value="Winged helix' DNA-binding domain"/>
    <property type="match status" value="1"/>
</dbReference>
<dbReference type="FunFam" id="1.10.10.10:FF:000001">
    <property type="entry name" value="LysR family transcriptional regulator"/>
    <property type="match status" value="1"/>
</dbReference>
<dbReference type="InterPro" id="IPR005119">
    <property type="entry name" value="LysR_subst-bd"/>
</dbReference>
<evidence type="ECO:0000259" key="5">
    <source>
        <dbReference type="PROSITE" id="PS50931"/>
    </source>
</evidence>
<dbReference type="InterPro" id="IPR058163">
    <property type="entry name" value="LysR-type_TF_proteobact-type"/>
</dbReference>
<evidence type="ECO:0000256" key="1">
    <source>
        <dbReference type="ARBA" id="ARBA00009437"/>
    </source>
</evidence>
<protein>
    <submittedName>
        <fullName evidence="6">LysR family transcriptional regulator</fullName>
    </submittedName>
</protein>
<dbReference type="InterPro" id="IPR036388">
    <property type="entry name" value="WH-like_DNA-bd_sf"/>
</dbReference>
<dbReference type="GO" id="GO:0003700">
    <property type="term" value="F:DNA-binding transcription factor activity"/>
    <property type="evidence" value="ECO:0007669"/>
    <property type="project" value="InterPro"/>
</dbReference>
<evidence type="ECO:0000313" key="7">
    <source>
        <dbReference type="Proteomes" id="UP000826722"/>
    </source>
</evidence>
<dbReference type="Proteomes" id="UP000826722">
    <property type="component" value="Chromosome"/>
</dbReference>
<evidence type="ECO:0000256" key="2">
    <source>
        <dbReference type="ARBA" id="ARBA00023015"/>
    </source>
</evidence>